<evidence type="ECO:0000256" key="3">
    <source>
        <dbReference type="ARBA" id="ARBA00011738"/>
    </source>
</evidence>
<dbReference type="PROSITE" id="PS00105">
    <property type="entry name" value="AA_TRANSFER_CLASS_1"/>
    <property type="match status" value="1"/>
</dbReference>
<evidence type="ECO:0000256" key="5">
    <source>
        <dbReference type="ARBA" id="ARBA00022679"/>
    </source>
</evidence>
<dbReference type="Gene3D" id="3.90.1150.10">
    <property type="entry name" value="Aspartate Aminotransferase, domain 1"/>
    <property type="match status" value="1"/>
</dbReference>
<dbReference type="InterPro" id="IPR050596">
    <property type="entry name" value="AspAT/PAT-like"/>
</dbReference>
<dbReference type="SUPFAM" id="SSF53383">
    <property type="entry name" value="PLP-dependent transferases"/>
    <property type="match status" value="1"/>
</dbReference>
<evidence type="ECO:0000256" key="1">
    <source>
        <dbReference type="ARBA" id="ARBA00001933"/>
    </source>
</evidence>
<dbReference type="EC" id="2.6.1.-" evidence="8"/>
<keyword evidence="11" id="KW-1185">Reference proteome</keyword>
<dbReference type="Proteomes" id="UP000199236">
    <property type="component" value="Unassembled WGS sequence"/>
</dbReference>
<dbReference type="InterPro" id="IPR015421">
    <property type="entry name" value="PyrdxlP-dep_Trfase_major"/>
</dbReference>
<dbReference type="GO" id="GO:0006520">
    <property type="term" value="P:amino acid metabolic process"/>
    <property type="evidence" value="ECO:0007669"/>
    <property type="project" value="InterPro"/>
</dbReference>
<comment type="subunit">
    <text evidence="3">Homodimer.</text>
</comment>
<dbReference type="Gene3D" id="3.40.640.10">
    <property type="entry name" value="Type I PLP-dependent aspartate aminotransferase-like (Major domain)"/>
    <property type="match status" value="1"/>
</dbReference>
<comment type="catalytic activity">
    <reaction evidence="7">
        <text>L-aspartate + 2-oxoglutarate = oxaloacetate + L-glutamate</text>
        <dbReference type="Rhea" id="RHEA:21824"/>
        <dbReference type="ChEBI" id="CHEBI:16452"/>
        <dbReference type="ChEBI" id="CHEBI:16810"/>
        <dbReference type="ChEBI" id="CHEBI:29985"/>
        <dbReference type="ChEBI" id="CHEBI:29991"/>
        <dbReference type="EC" id="2.6.1.1"/>
    </reaction>
</comment>
<comment type="cofactor">
    <cofactor evidence="1 8">
        <name>pyridoxal 5'-phosphate</name>
        <dbReference type="ChEBI" id="CHEBI:597326"/>
    </cofactor>
</comment>
<evidence type="ECO:0000256" key="4">
    <source>
        <dbReference type="ARBA" id="ARBA00022576"/>
    </source>
</evidence>
<dbReference type="InterPro" id="IPR015424">
    <property type="entry name" value="PyrdxlP-dep_Trfase"/>
</dbReference>
<reference evidence="10 11" key="1">
    <citation type="submission" date="2016-10" db="EMBL/GenBank/DDBJ databases">
        <authorList>
            <person name="de Groot N.N."/>
        </authorList>
    </citation>
    <scope>NUCLEOTIDE SEQUENCE [LARGE SCALE GENOMIC DNA]</scope>
    <source>
        <strain evidence="10 11">CGMCC 1.9157</strain>
    </source>
</reference>
<dbReference type="InterPro" id="IPR015422">
    <property type="entry name" value="PyrdxlP-dep_Trfase_small"/>
</dbReference>
<dbReference type="InterPro" id="IPR004839">
    <property type="entry name" value="Aminotransferase_I/II_large"/>
</dbReference>
<evidence type="ECO:0000256" key="2">
    <source>
        <dbReference type="ARBA" id="ARBA00007441"/>
    </source>
</evidence>
<evidence type="ECO:0000256" key="8">
    <source>
        <dbReference type="RuleBase" id="RU000481"/>
    </source>
</evidence>
<gene>
    <name evidence="10" type="ORF">SAMN04488056_103419</name>
</gene>
<comment type="similarity">
    <text evidence="2 8">Belongs to the class-I pyridoxal-phosphate-dependent aminotransferase family.</text>
</comment>
<dbReference type="GO" id="GO:0004069">
    <property type="term" value="F:L-aspartate:2-oxoglutarate aminotransferase activity"/>
    <property type="evidence" value="ECO:0007669"/>
    <property type="project" value="UniProtKB-EC"/>
</dbReference>
<evidence type="ECO:0000313" key="10">
    <source>
        <dbReference type="EMBL" id="SFO16883.1"/>
    </source>
</evidence>
<dbReference type="STRING" id="655353.SAMN04488056_103419"/>
<protein>
    <recommendedName>
        <fullName evidence="8">Aminotransferase</fullName>
        <ecNumber evidence="8">2.6.1.-</ecNumber>
    </recommendedName>
</protein>
<accession>A0A1I5EZN8</accession>
<organism evidence="10 11">
    <name type="scientific">Cohaesibacter marisflavi</name>
    <dbReference type="NCBI Taxonomy" id="655353"/>
    <lineage>
        <taxon>Bacteria</taxon>
        <taxon>Pseudomonadati</taxon>
        <taxon>Pseudomonadota</taxon>
        <taxon>Alphaproteobacteria</taxon>
        <taxon>Hyphomicrobiales</taxon>
        <taxon>Cohaesibacteraceae</taxon>
    </lineage>
</organism>
<feature type="domain" description="Aminotransferase class I/classII large" evidence="9">
    <location>
        <begin position="33"/>
        <end position="392"/>
    </location>
</feature>
<name>A0A1I5EZN8_9HYPH</name>
<evidence type="ECO:0000259" key="9">
    <source>
        <dbReference type="Pfam" id="PF00155"/>
    </source>
</evidence>
<dbReference type="Pfam" id="PF00155">
    <property type="entry name" value="Aminotran_1_2"/>
    <property type="match status" value="1"/>
</dbReference>
<keyword evidence="6" id="KW-0663">Pyridoxal phosphate</keyword>
<evidence type="ECO:0000313" key="11">
    <source>
        <dbReference type="Proteomes" id="UP000199236"/>
    </source>
</evidence>
<dbReference type="GO" id="GO:0030170">
    <property type="term" value="F:pyridoxal phosphate binding"/>
    <property type="evidence" value="ECO:0007669"/>
    <property type="project" value="InterPro"/>
</dbReference>
<sequence length="413" mass="44419">MSITISQKVRKLRPSASIAAKQKVDELRAQGVEILDFCLGEPDFDTPAHIIEAAHQSMLSGDTHYTGSQGTPALRQAIADKLKRDNGINVPASQIVVANGAKQLIFDIFSATLDPGDEVIIPAPYWVSYPDIVSLNGGEPKIVACGPETGFKLTPDMLEGLITSRTRWLIINSPSNPTGAVYTREEWLDLIEVLKKHPQVGIMTDEIYEHIAFEGVKNHSPMAVDPSVADRCVIVNGMSKAYAMTGWRIGYAVCPPELVKAVVKLLGQSTTCACSFSQSAATVALNADQSCVDDMVVLYTKRRAAIVDGLNAVPGIRCKAPDAAFYVFPDVRALLGSKTAAGERIETDLDLVNYLLEEAHVALMDGTSYGLPGFLRLSFAASEKVIAEGMTAISKAVSKLQLADNPTNQEAAQ</sequence>
<dbReference type="OrthoDB" id="8109430at2"/>
<dbReference type="PANTHER" id="PTHR46383">
    <property type="entry name" value="ASPARTATE AMINOTRANSFERASE"/>
    <property type="match status" value="1"/>
</dbReference>
<keyword evidence="4 8" id="KW-0032">Aminotransferase</keyword>
<dbReference type="FunFam" id="3.40.640.10:FF:000033">
    <property type="entry name" value="Aspartate aminotransferase"/>
    <property type="match status" value="1"/>
</dbReference>
<proteinExistence type="inferred from homology"/>
<dbReference type="AlphaFoldDB" id="A0A1I5EZN8"/>
<evidence type="ECO:0000256" key="7">
    <source>
        <dbReference type="ARBA" id="ARBA00049185"/>
    </source>
</evidence>
<dbReference type="InterPro" id="IPR004838">
    <property type="entry name" value="NHTrfase_class1_PyrdxlP-BS"/>
</dbReference>
<dbReference type="RefSeq" id="WP_090071185.1">
    <property type="nucleotide sequence ID" value="NZ_FOVR01000003.1"/>
</dbReference>
<dbReference type="PANTHER" id="PTHR46383:SF1">
    <property type="entry name" value="ASPARTATE AMINOTRANSFERASE"/>
    <property type="match status" value="1"/>
</dbReference>
<dbReference type="CDD" id="cd00609">
    <property type="entry name" value="AAT_like"/>
    <property type="match status" value="1"/>
</dbReference>
<evidence type="ECO:0000256" key="6">
    <source>
        <dbReference type="ARBA" id="ARBA00022898"/>
    </source>
</evidence>
<keyword evidence="5 8" id="KW-0808">Transferase</keyword>
<dbReference type="EMBL" id="FOVR01000003">
    <property type="protein sequence ID" value="SFO16883.1"/>
    <property type="molecule type" value="Genomic_DNA"/>
</dbReference>